<organism evidence="1 2">
    <name type="scientific">Leyella stercorea</name>
    <dbReference type="NCBI Taxonomy" id="363265"/>
    <lineage>
        <taxon>Bacteria</taxon>
        <taxon>Pseudomonadati</taxon>
        <taxon>Bacteroidota</taxon>
        <taxon>Bacteroidia</taxon>
        <taxon>Bacteroidales</taxon>
        <taxon>Prevotellaceae</taxon>
        <taxon>Leyella</taxon>
    </lineage>
</organism>
<evidence type="ECO:0008006" key="3">
    <source>
        <dbReference type="Google" id="ProtNLM"/>
    </source>
</evidence>
<dbReference type="InterPro" id="IPR008969">
    <property type="entry name" value="CarboxyPept-like_regulatory"/>
</dbReference>
<gene>
    <name evidence="1" type="ORF">DW060_12520</name>
</gene>
<keyword evidence="2" id="KW-1185">Reference proteome</keyword>
<accession>A0A415GDZ3</accession>
<dbReference type="EMBL" id="QRNO01000097">
    <property type="protein sequence ID" value="RHK47169.1"/>
    <property type="molecule type" value="Genomic_DNA"/>
</dbReference>
<dbReference type="SUPFAM" id="SSF56935">
    <property type="entry name" value="Porins"/>
    <property type="match status" value="1"/>
</dbReference>
<evidence type="ECO:0000313" key="2">
    <source>
        <dbReference type="Proteomes" id="UP000286598"/>
    </source>
</evidence>
<dbReference type="SUPFAM" id="SSF49464">
    <property type="entry name" value="Carboxypeptidase regulatory domain-like"/>
    <property type="match status" value="1"/>
</dbReference>
<dbReference type="AlphaFoldDB" id="A0A415GDZ3"/>
<protein>
    <recommendedName>
        <fullName evidence="3">Outer membrane protein beta-barrel domain-containing protein</fullName>
    </recommendedName>
</protein>
<reference evidence="1 2" key="1">
    <citation type="submission" date="2018-08" db="EMBL/GenBank/DDBJ databases">
        <title>A genome reference for cultivated species of the human gut microbiota.</title>
        <authorList>
            <person name="Zou Y."/>
            <person name="Xue W."/>
            <person name="Luo G."/>
        </authorList>
    </citation>
    <scope>NUCLEOTIDE SEQUENCE [LARGE SCALE GENOMIC DNA]</scope>
    <source>
        <strain evidence="1 2">AF42-9</strain>
    </source>
</reference>
<proteinExistence type="predicted"/>
<dbReference type="Proteomes" id="UP000286598">
    <property type="component" value="Unassembled WGS sequence"/>
</dbReference>
<name>A0A415GDZ3_9BACT</name>
<sequence length="423" mass="46867">MLLLFVHSKAQTVTGRIVDSEKQSVVMATIALQTLDSINICATTADADGRFVLTADSIPLPFRLIVSSIGYETVMPECASYAVGDVVLATKTNVLGDVVVKSKRPILNVQGDRIVADASSIIKGRIVTCAFDVAKYVPGILCKNDNELSLAGTMSTTVLVNGKVWNGGSVLEYLKTLPAEKVSKVELLYNASPDMHVTGAVINVVLKDNKGRELTGQVKSSYYNNHHNTFQESGSLFYTTPKWSLYSMYTFADAKSISRSQYLSHHTVGNQVYDIDVDARTHSSSLTHAVYTNATYNVSDKSNVSLSYNASFSPKSDTKGRTTNSYFSNSNYTTSGNSYMHNLHLAYVLKQLRLDANYMSYSNDGTQDMNYEKYENPTAYSYWRKQTSDRFNFSADWGFPLWKTARFSLGATYAYSKTGNRQK</sequence>
<evidence type="ECO:0000313" key="1">
    <source>
        <dbReference type="EMBL" id="RHK47169.1"/>
    </source>
</evidence>
<feature type="non-terminal residue" evidence="1">
    <location>
        <position position="423"/>
    </location>
</feature>
<comment type="caution">
    <text evidence="1">The sequence shown here is derived from an EMBL/GenBank/DDBJ whole genome shotgun (WGS) entry which is preliminary data.</text>
</comment>